<evidence type="ECO:0000256" key="5">
    <source>
        <dbReference type="ARBA" id="ARBA00022771"/>
    </source>
</evidence>
<protein>
    <submittedName>
        <fullName evidence="16">Zinc finger protein 2 homolog</fullName>
    </submittedName>
</protein>
<dbReference type="FunFam" id="3.30.160.60:FF:000322">
    <property type="entry name" value="GDNF-inducible zinc finger protein 1"/>
    <property type="match status" value="1"/>
</dbReference>
<dbReference type="GO" id="GO:0008270">
    <property type="term" value="F:zinc ion binding"/>
    <property type="evidence" value="ECO:0007669"/>
    <property type="project" value="UniProtKB-KW"/>
</dbReference>
<sequence>MRGHKVKVKGGKLRSNPRKYFFTERVGNSRNGLPVELVETKTVSEFMKAWDSKYPNSIPNTQVMVTFRDVAAYFLEMEWDILGERQKELYKKIIKEIHGFLISQGYSIINPDIIFKIKNEDEKYLTQCCKWEGKESQNDPNASLPVVTSVFSLNIKQEEDSPYMDHPESGATQQIHSSVTGSSSVKPDILIRFKEEGFKTEPLESEEKANMSSAGIREKLHETGSRGYESDPLVQTLKVEDLHVRVLLEEGEEDTDTAHDDGFRNNTKRMRIWDGKQREDWKQNEATRDSPDSSHYRVTPTIANEKAQNGVKPNAHKTNRYYCPNLIQTQGLTESAKPFRTVDAWGNFTTNSHFVQHQQKIECRNKFNGELNRTYIQEYHGREKKCTSADGEKKLKKINLRAHREVNMQKKPLKSSQCEKCFLCRVALKRRISIHSGGRPFQCTECERRFSTRSKLIEHKKIHGGKSFKCTGCLKCFTYRSQLKIDEKFHKGQKPFKCFECDKYFNGTRNLRLHERTHTGEKLYQCSECEKCFSKKDKLQLHKMTHTGEKPFKCSECDKCFSQKGNLRLHKMTHTGEKPFKCSECEKCFSGKRNLRLHEMTHTGEKPFKCSECDKRFSQKRNLQLHEMIHTGEKPFKCSKCNKGFSKKSNVTRHERIHEREKPFKCSECEESFSQIYSLALHKQTHTEQKPQKLAVNLRD</sequence>
<dbReference type="InterPro" id="IPR013087">
    <property type="entry name" value="Znf_C2H2_type"/>
</dbReference>
<feature type="domain" description="C2H2-type" evidence="13">
    <location>
        <begin position="552"/>
        <end position="579"/>
    </location>
</feature>
<evidence type="ECO:0000256" key="4">
    <source>
        <dbReference type="ARBA" id="ARBA00022737"/>
    </source>
</evidence>
<dbReference type="GO" id="GO:0005634">
    <property type="term" value="C:nucleus"/>
    <property type="evidence" value="ECO:0007669"/>
    <property type="project" value="UniProtKB-SubCell"/>
</dbReference>
<dbReference type="SMART" id="SM00349">
    <property type="entry name" value="KRAB"/>
    <property type="match status" value="1"/>
</dbReference>
<dbReference type="Pfam" id="PF01352">
    <property type="entry name" value="KRAB"/>
    <property type="match status" value="1"/>
</dbReference>
<feature type="domain" description="C2H2-type" evidence="13">
    <location>
        <begin position="524"/>
        <end position="551"/>
    </location>
</feature>
<feature type="domain" description="C2H2-type" evidence="13">
    <location>
        <begin position="664"/>
        <end position="691"/>
    </location>
</feature>
<reference evidence="16" key="1">
    <citation type="submission" date="2025-08" db="UniProtKB">
        <authorList>
            <consortium name="RefSeq"/>
        </authorList>
    </citation>
    <scope>IDENTIFICATION</scope>
</reference>
<evidence type="ECO:0000256" key="2">
    <source>
        <dbReference type="ARBA" id="ARBA00006991"/>
    </source>
</evidence>
<gene>
    <name evidence="16" type="primary">LOC115464378</name>
</gene>
<dbReference type="OrthoDB" id="6077919at2759"/>
<dbReference type="GO" id="GO:0006355">
    <property type="term" value="P:regulation of DNA-templated transcription"/>
    <property type="evidence" value="ECO:0007669"/>
    <property type="project" value="InterPro"/>
</dbReference>
<dbReference type="RefSeq" id="XP_030050624.1">
    <property type="nucleotide sequence ID" value="XM_030194764.1"/>
</dbReference>
<keyword evidence="15" id="KW-1185">Reference proteome</keyword>
<evidence type="ECO:0000313" key="16">
    <source>
        <dbReference type="RefSeq" id="XP_030050624.1"/>
    </source>
</evidence>
<feature type="compositionally biased region" description="Basic and acidic residues" evidence="12">
    <location>
        <begin position="276"/>
        <end position="295"/>
    </location>
</feature>
<evidence type="ECO:0000256" key="3">
    <source>
        <dbReference type="ARBA" id="ARBA00022723"/>
    </source>
</evidence>
<feature type="domain" description="C2H2-type" evidence="13">
    <location>
        <begin position="441"/>
        <end position="468"/>
    </location>
</feature>
<evidence type="ECO:0000256" key="10">
    <source>
        <dbReference type="ARBA" id="ARBA00023242"/>
    </source>
</evidence>
<name>A0A6P7XJY7_9AMPH</name>
<dbReference type="GO" id="GO:0003677">
    <property type="term" value="F:DNA binding"/>
    <property type="evidence" value="ECO:0007669"/>
    <property type="project" value="UniProtKB-KW"/>
</dbReference>
<evidence type="ECO:0000256" key="6">
    <source>
        <dbReference type="ARBA" id="ARBA00022833"/>
    </source>
</evidence>
<evidence type="ECO:0000256" key="11">
    <source>
        <dbReference type="PROSITE-ProRule" id="PRU00042"/>
    </source>
</evidence>
<evidence type="ECO:0000259" key="13">
    <source>
        <dbReference type="PROSITE" id="PS50157"/>
    </source>
</evidence>
<keyword evidence="6" id="KW-0862">Zinc</keyword>
<keyword evidence="9" id="KW-0804">Transcription</keyword>
<evidence type="ECO:0000256" key="1">
    <source>
        <dbReference type="ARBA" id="ARBA00004123"/>
    </source>
</evidence>
<keyword evidence="4" id="KW-0677">Repeat</keyword>
<dbReference type="FunFam" id="3.30.160.60:FF:001954">
    <property type="entry name" value="Zinc finger protein 787"/>
    <property type="match status" value="1"/>
</dbReference>
<keyword evidence="5 11" id="KW-0863">Zinc-finger</keyword>
<keyword evidence="7" id="KW-0805">Transcription regulation</keyword>
<dbReference type="InterPro" id="IPR036236">
    <property type="entry name" value="Znf_C2H2_sf"/>
</dbReference>
<keyword evidence="3" id="KW-0479">Metal-binding</keyword>
<keyword evidence="10" id="KW-0539">Nucleus</keyword>
<dbReference type="KEGG" id="muo:115464378"/>
<organism evidence="15 16">
    <name type="scientific">Microcaecilia unicolor</name>
    <dbReference type="NCBI Taxonomy" id="1415580"/>
    <lineage>
        <taxon>Eukaryota</taxon>
        <taxon>Metazoa</taxon>
        <taxon>Chordata</taxon>
        <taxon>Craniata</taxon>
        <taxon>Vertebrata</taxon>
        <taxon>Euteleostomi</taxon>
        <taxon>Amphibia</taxon>
        <taxon>Gymnophiona</taxon>
        <taxon>Siphonopidae</taxon>
        <taxon>Microcaecilia</taxon>
    </lineage>
</organism>
<dbReference type="SMART" id="SM00355">
    <property type="entry name" value="ZnF_C2H2"/>
    <property type="match status" value="9"/>
</dbReference>
<feature type="region of interest" description="Disordered" evidence="12">
    <location>
        <begin position="276"/>
        <end position="297"/>
    </location>
</feature>
<evidence type="ECO:0000256" key="7">
    <source>
        <dbReference type="ARBA" id="ARBA00023015"/>
    </source>
</evidence>
<dbReference type="PROSITE" id="PS50157">
    <property type="entry name" value="ZINC_FINGER_C2H2_2"/>
    <property type="match status" value="9"/>
</dbReference>
<evidence type="ECO:0000256" key="12">
    <source>
        <dbReference type="SAM" id="MobiDB-lite"/>
    </source>
</evidence>
<dbReference type="FunFam" id="3.30.160.60:FF:000380">
    <property type="entry name" value="zinc finger protein 2 isoform X2"/>
    <property type="match status" value="1"/>
</dbReference>
<feature type="domain" description="C2H2-type" evidence="13">
    <location>
        <begin position="496"/>
        <end position="523"/>
    </location>
</feature>
<feature type="domain" description="C2H2-type" evidence="13">
    <location>
        <begin position="580"/>
        <end position="607"/>
    </location>
</feature>
<dbReference type="GeneID" id="115464378"/>
<feature type="domain" description="C2H2-type" evidence="13">
    <location>
        <begin position="468"/>
        <end position="495"/>
    </location>
</feature>
<dbReference type="PROSITE" id="PS00028">
    <property type="entry name" value="ZINC_FINGER_C2H2_1"/>
    <property type="match status" value="8"/>
</dbReference>
<dbReference type="SUPFAM" id="SSF57667">
    <property type="entry name" value="beta-beta-alpha zinc fingers"/>
    <property type="match status" value="5"/>
</dbReference>
<dbReference type="Gene3D" id="3.30.160.60">
    <property type="entry name" value="Classic Zinc Finger"/>
    <property type="match status" value="8"/>
</dbReference>
<dbReference type="AlphaFoldDB" id="A0A6P7XJY7"/>
<evidence type="ECO:0000256" key="8">
    <source>
        <dbReference type="ARBA" id="ARBA00023125"/>
    </source>
</evidence>
<dbReference type="FunFam" id="3.30.160.60:FF:002343">
    <property type="entry name" value="Zinc finger protein 33A"/>
    <property type="match status" value="2"/>
</dbReference>
<accession>A0A6P7XJY7</accession>
<dbReference type="InterPro" id="IPR050331">
    <property type="entry name" value="Zinc_finger"/>
</dbReference>
<feature type="domain" description="C2H2-type" evidence="13">
    <location>
        <begin position="636"/>
        <end position="663"/>
    </location>
</feature>
<dbReference type="InParanoid" id="A0A6P7XJY7"/>
<feature type="domain" description="KRAB" evidence="14">
    <location>
        <begin position="65"/>
        <end position="136"/>
    </location>
</feature>
<dbReference type="PANTHER" id="PTHR16515">
    <property type="entry name" value="PR DOMAIN ZINC FINGER PROTEIN"/>
    <property type="match status" value="1"/>
</dbReference>
<dbReference type="InterPro" id="IPR036051">
    <property type="entry name" value="KRAB_dom_sf"/>
</dbReference>
<dbReference type="FunFam" id="3.30.160.60:FF:000358">
    <property type="entry name" value="zinc finger protein 24"/>
    <property type="match status" value="3"/>
</dbReference>
<feature type="domain" description="C2H2-type" evidence="13">
    <location>
        <begin position="608"/>
        <end position="635"/>
    </location>
</feature>
<dbReference type="SUPFAM" id="SSF109640">
    <property type="entry name" value="KRAB domain (Kruppel-associated box)"/>
    <property type="match status" value="1"/>
</dbReference>
<dbReference type="CDD" id="cd07765">
    <property type="entry name" value="KRAB_A-box"/>
    <property type="match status" value="1"/>
</dbReference>
<dbReference type="InterPro" id="IPR001909">
    <property type="entry name" value="KRAB"/>
</dbReference>
<keyword evidence="8" id="KW-0238">DNA-binding</keyword>
<dbReference type="PANTHER" id="PTHR16515:SF49">
    <property type="entry name" value="GASTRULA ZINC FINGER PROTEIN XLCGF49.1-LIKE-RELATED"/>
    <property type="match status" value="1"/>
</dbReference>
<evidence type="ECO:0000256" key="9">
    <source>
        <dbReference type="ARBA" id="ARBA00023163"/>
    </source>
</evidence>
<comment type="similarity">
    <text evidence="2">Belongs to the krueppel C2H2-type zinc-finger protein family.</text>
</comment>
<comment type="subcellular location">
    <subcellularLocation>
        <location evidence="1">Nucleus</location>
    </subcellularLocation>
</comment>
<evidence type="ECO:0000259" key="14">
    <source>
        <dbReference type="PROSITE" id="PS50805"/>
    </source>
</evidence>
<dbReference type="PROSITE" id="PS50805">
    <property type="entry name" value="KRAB"/>
    <property type="match status" value="1"/>
</dbReference>
<evidence type="ECO:0000313" key="15">
    <source>
        <dbReference type="Proteomes" id="UP000515156"/>
    </source>
</evidence>
<dbReference type="Gene3D" id="6.10.140.140">
    <property type="match status" value="1"/>
</dbReference>
<dbReference type="Pfam" id="PF00096">
    <property type="entry name" value="zf-C2H2"/>
    <property type="match status" value="8"/>
</dbReference>
<dbReference type="Proteomes" id="UP000515156">
    <property type="component" value="Chromosome 3"/>
</dbReference>
<proteinExistence type="inferred from homology"/>